<evidence type="ECO:0000313" key="3">
    <source>
        <dbReference type="Proteomes" id="UP000294927"/>
    </source>
</evidence>
<dbReference type="RefSeq" id="WP_133909509.1">
    <property type="nucleotide sequence ID" value="NZ_SOCP01000039.1"/>
</dbReference>
<feature type="transmembrane region" description="Helical" evidence="1">
    <location>
        <begin position="149"/>
        <end position="167"/>
    </location>
</feature>
<reference evidence="2 3" key="1">
    <citation type="submission" date="2019-03" db="EMBL/GenBank/DDBJ databases">
        <title>Genomic Encyclopedia of Archaeal and Bacterial Type Strains, Phase II (KMG-II): from individual species to whole genera.</title>
        <authorList>
            <person name="Goeker M."/>
        </authorList>
    </citation>
    <scope>NUCLEOTIDE SEQUENCE [LARGE SCALE GENOMIC DNA]</scope>
    <source>
        <strain evidence="2 3">DSM 45499</strain>
    </source>
</reference>
<evidence type="ECO:0000313" key="2">
    <source>
        <dbReference type="EMBL" id="TDV34512.1"/>
    </source>
</evidence>
<organism evidence="2 3">
    <name type="scientific">Actinophytocola oryzae</name>
    <dbReference type="NCBI Taxonomy" id="502181"/>
    <lineage>
        <taxon>Bacteria</taxon>
        <taxon>Bacillati</taxon>
        <taxon>Actinomycetota</taxon>
        <taxon>Actinomycetes</taxon>
        <taxon>Pseudonocardiales</taxon>
        <taxon>Pseudonocardiaceae</taxon>
    </lineage>
</organism>
<keyword evidence="3" id="KW-1185">Reference proteome</keyword>
<keyword evidence="1" id="KW-1133">Transmembrane helix</keyword>
<feature type="transmembrane region" description="Helical" evidence="1">
    <location>
        <begin position="79"/>
        <end position="98"/>
    </location>
</feature>
<evidence type="ECO:0008006" key="4">
    <source>
        <dbReference type="Google" id="ProtNLM"/>
    </source>
</evidence>
<protein>
    <recommendedName>
        <fullName evidence="4">ABC-2 family transporter</fullName>
    </recommendedName>
</protein>
<gene>
    <name evidence="2" type="ORF">CLV71_1395</name>
</gene>
<dbReference type="EMBL" id="SOCP01000039">
    <property type="protein sequence ID" value="TDV34512.1"/>
    <property type="molecule type" value="Genomic_DNA"/>
</dbReference>
<feature type="transmembrane region" description="Helical" evidence="1">
    <location>
        <begin position="248"/>
        <end position="266"/>
    </location>
</feature>
<keyword evidence="1" id="KW-0812">Transmembrane</keyword>
<sequence length="270" mass="29161">MVWVTWRQHRVQLLTTVALFLALVVYMSVLGADAAALLGWLPVVPVLVGMFWGAPVLAREFEQGTHRLAWTQSVPRSRWVTAKLVLLGTVVTLLGLALGQAVTVWTSNVGADRFGDSALFGATGVVAGAWWLFAFLLGTATGGVIRRVLPALAVTLALFLVVLFGVFDARAGYAEPVRVVSDTPVAAGTLPTGAAWVSRSGEEVVDPPECAGVDRTTYLDCVGKAGYTEVQYFQPADRYWRFQWTETGILLLAAVLLTGPVVYRVMKRPV</sequence>
<accession>A0A4R7UPX5</accession>
<dbReference type="Proteomes" id="UP000294927">
    <property type="component" value="Unassembled WGS sequence"/>
</dbReference>
<feature type="transmembrane region" description="Helical" evidence="1">
    <location>
        <begin position="37"/>
        <end position="58"/>
    </location>
</feature>
<name>A0A4R7UPX5_9PSEU</name>
<comment type="caution">
    <text evidence="2">The sequence shown here is derived from an EMBL/GenBank/DDBJ whole genome shotgun (WGS) entry which is preliminary data.</text>
</comment>
<dbReference type="OrthoDB" id="3579673at2"/>
<dbReference type="AlphaFoldDB" id="A0A4R7UPX5"/>
<keyword evidence="1" id="KW-0472">Membrane</keyword>
<feature type="transmembrane region" description="Helical" evidence="1">
    <location>
        <begin position="12"/>
        <end position="31"/>
    </location>
</feature>
<proteinExistence type="predicted"/>
<feature type="transmembrane region" description="Helical" evidence="1">
    <location>
        <begin position="118"/>
        <end position="137"/>
    </location>
</feature>
<evidence type="ECO:0000256" key="1">
    <source>
        <dbReference type="SAM" id="Phobius"/>
    </source>
</evidence>